<dbReference type="InterPro" id="IPR023753">
    <property type="entry name" value="FAD/NAD-binding_dom"/>
</dbReference>
<comment type="similarity">
    <text evidence="1">Belongs to the NADH dehydrogenase family.</text>
</comment>
<dbReference type="AlphaFoldDB" id="A0A2Z6INE1"/>
<sequence length="439" mass="47795">MAERVLILGGGFAGNAAARALRGQGLEVTLIDQRNYHLFQPLLYQVAAGDLQAEAIATPQRRLLRGDLHFRLGRVARLDLSQRSIFLDDGDVLPYDYLFIALGTVTNFFGNAAIASHALQLKGMEAAEAVRSRIFSALEAASHCTDSAERRSWLSFVIAGGGPTGVEFCGALLELLRVVLPRDYPELRLEELQLTLVEGGAALLPGFAAPLQAQAAGKLQKLGAQLRFHTHVLGFDGQTVQCQPDPDIPAHTVVWTAGVTAHPLAATMPGAKGPGGRIIVDPHLRLPGHPEVFILGDLAYGSDGAFWPQVAPFALQSARHAALVLQSQRHGRPLPPPFAYRDPGSMAVLGRFDAVCQIERWHLRWHGWSAWLLWLGLHLYRIIGTRNRLLTLLDWGTDYLRHGAAVEIIRSPTDPSDPCVHTQPSRHKMQAGNLTSSAS</sequence>
<keyword evidence="11" id="KW-1185">Reference proteome</keyword>
<dbReference type="InterPro" id="IPR036188">
    <property type="entry name" value="FAD/NAD-bd_sf"/>
</dbReference>
<dbReference type="PANTHER" id="PTHR43706">
    <property type="entry name" value="NADH DEHYDROGENASE"/>
    <property type="match status" value="1"/>
</dbReference>
<keyword evidence="6" id="KW-0520">NAD</keyword>
<keyword evidence="5" id="KW-0560">Oxidoreductase</keyword>
<feature type="domain" description="FAD/NAD(P)-binding" evidence="9">
    <location>
        <begin position="4"/>
        <end position="316"/>
    </location>
</feature>
<dbReference type="PANTHER" id="PTHR43706:SF47">
    <property type="entry name" value="EXTERNAL NADH-UBIQUINONE OXIDOREDUCTASE 1, MITOCHONDRIAL-RELATED"/>
    <property type="match status" value="1"/>
</dbReference>
<evidence type="ECO:0000313" key="10">
    <source>
        <dbReference type="EMBL" id="BBF66727.1"/>
    </source>
</evidence>
<keyword evidence="3" id="KW-0285">Flavoprotein</keyword>
<dbReference type="InterPro" id="IPR045024">
    <property type="entry name" value="NDH-2"/>
</dbReference>
<name>A0A2Z6INE1_ACIFI</name>
<dbReference type="Proteomes" id="UP000280188">
    <property type="component" value="Chromosome"/>
</dbReference>
<evidence type="ECO:0000256" key="1">
    <source>
        <dbReference type="ARBA" id="ARBA00005272"/>
    </source>
</evidence>
<dbReference type="GO" id="GO:0050136">
    <property type="term" value="F:NADH dehydrogenase (quinone) (non-electrogenic) activity"/>
    <property type="evidence" value="ECO:0007669"/>
    <property type="project" value="UniProtKB-EC"/>
</dbReference>
<dbReference type="Gene3D" id="3.50.50.100">
    <property type="match status" value="1"/>
</dbReference>
<evidence type="ECO:0000259" key="9">
    <source>
        <dbReference type="Pfam" id="PF07992"/>
    </source>
</evidence>
<gene>
    <name evidence="10" type="ORF">AFERRID_29450</name>
</gene>
<dbReference type="EMBL" id="AP018795">
    <property type="protein sequence ID" value="BBF66727.1"/>
    <property type="molecule type" value="Genomic_DNA"/>
</dbReference>
<evidence type="ECO:0000256" key="4">
    <source>
        <dbReference type="ARBA" id="ARBA00022827"/>
    </source>
</evidence>
<dbReference type="PRINTS" id="PR00411">
    <property type="entry name" value="PNDRDTASEI"/>
</dbReference>
<dbReference type="Pfam" id="PF07992">
    <property type="entry name" value="Pyr_redox_2"/>
    <property type="match status" value="1"/>
</dbReference>
<dbReference type="SUPFAM" id="SSF51905">
    <property type="entry name" value="FAD/NAD(P)-binding domain"/>
    <property type="match status" value="2"/>
</dbReference>
<evidence type="ECO:0000313" key="11">
    <source>
        <dbReference type="Proteomes" id="UP000280188"/>
    </source>
</evidence>
<evidence type="ECO:0000256" key="7">
    <source>
        <dbReference type="ARBA" id="ARBA00047599"/>
    </source>
</evidence>
<comment type="catalytic activity">
    <reaction evidence="7">
        <text>a quinone + NADH + H(+) = a quinol + NAD(+)</text>
        <dbReference type="Rhea" id="RHEA:46160"/>
        <dbReference type="ChEBI" id="CHEBI:15378"/>
        <dbReference type="ChEBI" id="CHEBI:24646"/>
        <dbReference type="ChEBI" id="CHEBI:57540"/>
        <dbReference type="ChEBI" id="CHEBI:57945"/>
        <dbReference type="ChEBI" id="CHEBI:132124"/>
        <dbReference type="EC" id="1.6.5.9"/>
    </reaction>
</comment>
<feature type="region of interest" description="Disordered" evidence="8">
    <location>
        <begin position="413"/>
        <end position="439"/>
    </location>
</feature>
<dbReference type="RefSeq" id="WP_126605601.1">
    <property type="nucleotide sequence ID" value="NZ_AP018795.1"/>
</dbReference>
<evidence type="ECO:0000256" key="5">
    <source>
        <dbReference type="ARBA" id="ARBA00023002"/>
    </source>
</evidence>
<dbReference type="KEGG" id="afj:AFERRID_29450"/>
<protein>
    <recommendedName>
        <fullName evidence="2">NADH:ubiquinone reductase (non-electrogenic)</fullName>
        <ecNumber evidence="2">1.6.5.9</ecNumber>
    </recommendedName>
</protein>
<proteinExistence type="inferred from homology"/>
<accession>A0A2Z6INE1</accession>
<evidence type="ECO:0000256" key="3">
    <source>
        <dbReference type="ARBA" id="ARBA00022630"/>
    </source>
</evidence>
<organism evidence="10 11">
    <name type="scientific">Acidithiobacillus ferridurans</name>
    <dbReference type="NCBI Taxonomy" id="1232575"/>
    <lineage>
        <taxon>Bacteria</taxon>
        <taxon>Pseudomonadati</taxon>
        <taxon>Pseudomonadota</taxon>
        <taxon>Acidithiobacillia</taxon>
        <taxon>Acidithiobacillales</taxon>
        <taxon>Acidithiobacillaceae</taxon>
        <taxon>Acidithiobacillus</taxon>
    </lineage>
</organism>
<dbReference type="EC" id="1.6.5.9" evidence="2"/>
<evidence type="ECO:0000256" key="6">
    <source>
        <dbReference type="ARBA" id="ARBA00023027"/>
    </source>
</evidence>
<evidence type="ECO:0000256" key="8">
    <source>
        <dbReference type="SAM" id="MobiDB-lite"/>
    </source>
</evidence>
<reference evidence="10 11" key="1">
    <citation type="journal article" date="2018" name="Microbiol. Resour. Announc.">
        <title>Complete Genome Sequence of Acidithiobacillus ferridurans JCM 18981.</title>
        <authorList>
            <person name="Miyauchi T."/>
            <person name="Kouzuma A."/>
            <person name="Abe T."/>
            <person name="Watanabe K."/>
        </authorList>
    </citation>
    <scope>NUCLEOTIDE SEQUENCE [LARGE SCALE GENOMIC DNA]</scope>
    <source>
        <strain evidence="11">ATCC 33020 / DSM 29468 / JCM 18981 / 11Fe</strain>
    </source>
</reference>
<keyword evidence="4" id="KW-0274">FAD</keyword>
<evidence type="ECO:0000256" key="2">
    <source>
        <dbReference type="ARBA" id="ARBA00012637"/>
    </source>
</evidence>